<protein>
    <submittedName>
        <fullName evidence="3">RNA ligase, Rnl2 family</fullName>
    </submittedName>
</protein>
<dbReference type="SUPFAM" id="SSF56091">
    <property type="entry name" value="DNA ligase/mRNA capping enzyme, catalytic domain"/>
    <property type="match status" value="1"/>
</dbReference>
<dbReference type="Gene3D" id="3.30.1490.70">
    <property type="match status" value="1"/>
</dbReference>
<dbReference type="InterPro" id="IPR041948">
    <property type="entry name" value="Rnl1/2_C_sf"/>
</dbReference>
<feature type="domain" description="RNA ligase" evidence="1">
    <location>
        <begin position="30"/>
        <end position="224"/>
    </location>
</feature>
<keyword evidence="4" id="KW-1185">Reference proteome</keyword>
<proteinExistence type="predicted"/>
<dbReference type="Pfam" id="PF09414">
    <property type="entry name" value="RNA_ligase"/>
    <property type="match status" value="1"/>
</dbReference>
<accession>A0A1H7K442</accession>
<organism evidence="3 4">
    <name type="scientific">Aquimarina amphilecti</name>
    <dbReference type="NCBI Taxonomy" id="1038014"/>
    <lineage>
        <taxon>Bacteria</taxon>
        <taxon>Pseudomonadati</taxon>
        <taxon>Bacteroidota</taxon>
        <taxon>Flavobacteriia</taxon>
        <taxon>Flavobacteriales</taxon>
        <taxon>Flavobacteriaceae</taxon>
        <taxon>Aquimarina</taxon>
    </lineage>
</organism>
<keyword evidence="3" id="KW-0436">Ligase</keyword>
<dbReference type="RefSeq" id="WP_091406611.1">
    <property type="nucleotide sequence ID" value="NZ_FOAB01000002.1"/>
</dbReference>
<evidence type="ECO:0000259" key="1">
    <source>
        <dbReference type="Pfam" id="PF09414"/>
    </source>
</evidence>
<dbReference type="Proteomes" id="UP000198521">
    <property type="component" value="Unassembled WGS sequence"/>
</dbReference>
<name>A0A1H7K442_AQUAM</name>
<dbReference type="InterPro" id="IPR040609">
    <property type="entry name" value="Rnl2_C"/>
</dbReference>
<feature type="domain" description="RNA ligase 2 C-terminal" evidence="2">
    <location>
        <begin position="250"/>
        <end position="330"/>
    </location>
</feature>
<sequence>MIESFSGYEKIAKNLKGFDAHDFKSLDKLDWVATEKIHGANFSFIYENRELKFAKRKELLTWKSDFFGFQLVVKQIESNILELFEELSLQYKATRYIIYGELFGGIYPHENVTPDKRVQAIQTGVYYAPSINFFAFDIAIISDAKYYLSYKESITYFEKYNISFVKPLFVGKLSEALNFNISINSKIPQELNLPNISDNLIEGIIVKPYDYTTNVNKRPVVKIKNNKFEEEKKFHQAKKWVFTENTNSHREELSFLMSEIRNYLTKNRLDSAISKIGAMDHNKKQRISELENEFLEDTLLDFNLDNNGILEGMDTIEKKWIIDRIRADIRQLIFRLW</sequence>
<reference evidence="4" key="1">
    <citation type="submission" date="2016-10" db="EMBL/GenBank/DDBJ databases">
        <authorList>
            <person name="Varghese N."/>
            <person name="Submissions S."/>
        </authorList>
    </citation>
    <scope>NUCLEOTIDE SEQUENCE [LARGE SCALE GENOMIC DNA]</scope>
    <source>
        <strain evidence="4">DSM 25232 / NCIMB 14723 / 92V</strain>
    </source>
</reference>
<dbReference type="InterPro" id="IPR021122">
    <property type="entry name" value="RNA_ligase_dom_REL/Rnl2"/>
</dbReference>
<dbReference type="GO" id="GO:0016874">
    <property type="term" value="F:ligase activity"/>
    <property type="evidence" value="ECO:0007669"/>
    <property type="project" value="UniProtKB-KW"/>
</dbReference>
<dbReference type="AlphaFoldDB" id="A0A1H7K442"/>
<gene>
    <name evidence="3" type="ORF">SAMN04487910_1199</name>
</gene>
<dbReference type="Pfam" id="PF18043">
    <property type="entry name" value="T4_Rnl2_C"/>
    <property type="match status" value="1"/>
</dbReference>
<dbReference type="OrthoDB" id="1060685at2"/>
<dbReference type="Gene3D" id="3.30.470.30">
    <property type="entry name" value="DNA ligase/mRNA capping enzyme"/>
    <property type="match status" value="1"/>
</dbReference>
<dbReference type="EMBL" id="FOAB01000002">
    <property type="protein sequence ID" value="SEK81628.1"/>
    <property type="molecule type" value="Genomic_DNA"/>
</dbReference>
<evidence type="ECO:0000313" key="3">
    <source>
        <dbReference type="EMBL" id="SEK81628.1"/>
    </source>
</evidence>
<dbReference type="STRING" id="1038014.SAMN04487910_1199"/>
<dbReference type="Gene3D" id="1.10.10.1810">
    <property type="entry name" value="RNA ligase"/>
    <property type="match status" value="1"/>
</dbReference>
<evidence type="ECO:0000313" key="4">
    <source>
        <dbReference type="Proteomes" id="UP000198521"/>
    </source>
</evidence>
<evidence type="ECO:0000259" key="2">
    <source>
        <dbReference type="Pfam" id="PF18043"/>
    </source>
</evidence>